<evidence type="ECO:0000256" key="2">
    <source>
        <dbReference type="ARBA" id="ARBA00022679"/>
    </source>
</evidence>
<evidence type="ECO:0000313" key="10">
    <source>
        <dbReference type="Proteomes" id="UP000034680"/>
    </source>
</evidence>
<feature type="compositionally biased region" description="Low complexity" evidence="7">
    <location>
        <begin position="665"/>
        <end position="676"/>
    </location>
</feature>
<dbReference type="GO" id="GO:0005737">
    <property type="term" value="C:cytoplasm"/>
    <property type="evidence" value="ECO:0007669"/>
    <property type="project" value="TreeGrafter"/>
</dbReference>
<protein>
    <submittedName>
        <fullName evidence="9">Putative camk camkl kin4 protein kinase</fullName>
    </submittedName>
</protein>
<feature type="compositionally biased region" description="Polar residues" evidence="7">
    <location>
        <begin position="654"/>
        <end position="664"/>
    </location>
</feature>
<feature type="compositionally biased region" description="Basic and acidic residues" evidence="7">
    <location>
        <begin position="742"/>
        <end position="761"/>
    </location>
</feature>
<evidence type="ECO:0000256" key="3">
    <source>
        <dbReference type="ARBA" id="ARBA00022741"/>
    </source>
</evidence>
<dbReference type="GO" id="GO:0004674">
    <property type="term" value="F:protein serine/threonine kinase activity"/>
    <property type="evidence" value="ECO:0007669"/>
    <property type="project" value="UniProtKB-KW"/>
</dbReference>
<feature type="domain" description="Protein kinase" evidence="8">
    <location>
        <begin position="70"/>
        <end position="344"/>
    </location>
</feature>
<feature type="compositionally biased region" description="Polar residues" evidence="7">
    <location>
        <begin position="457"/>
        <end position="479"/>
    </location>
</feature>
<feature type="region of interest" description="Disordered" evidence="7">
    <location>
        <begin position="1"/>
        <end position="60"/>
    </location>
</feature>
<feature type="compositionally biased region" description="Basic and acidic residues" evidence="7">
    <location>
        <begin position="442"/>
        <end position="453"/>
    </location>
</feature>
<dbReference type="InterPro" id="IPR017441">
    <property type="entry name" value="Protein_kinase_ATP_BS"/>
</dbReference>
<sequence length="786" mass="87898">MLVSQPEVDIERSRAREALAQPHPTEGPDDGTASPPVVASAEQHGEETRRGGRSRHDFSKREKHTKFGEYILGNTIGEGEFGKVKLGWKQEGGIQVAIKLIKKDQLGSNPSRMAKIMREVAILKQLTHPNIVRLHKMEESERHFGIILEYASGGELFDYILNHRYLKDNAARRLFAQLVSGVGYLHKKGIVHRDLKLENLLLDRNRNIIITDFGFANTFDPVEELTEEEENNLSDREFVKRMGLNQLKPSGMRKGDLMQTSCGSPCYAAPELVYAMLAGYLPFDDDPANPEGDNINLLYKYIVNTPLTFPEYVTPHARDLLRRILVPNPRKRADLFEVARHSWLSEYAHVVEFITSSTTTPGEIQNTTVPAEDETPMVARSASVREAHKKNTVGPSIGGLTSKQGTVDPDTEAANSARQQRDNKRRTERLGDRQPAAQLVRRVMELGELRRSAYPEPSSNEDQSSDYGRPSVNTPSKLSRVSGYTGEADSTDSRGHRRSNTIGDIGNKIFGRSGSVFGSRSNRKSQLSSGEKSKKYPPVSMTQPISDDGPIRPSMDSKRSRRSFSLGLGKKRSGSMNGSQTSLDKQANRRFSLLPSSFSLKAIGLGKEYDQEPRNSQRSLPMQEPPQVDDQGRYVEQPRAPDAADMDGMYAQLQGPQQSQGRDPSQSQRENRNSSNPYQSRRQSGIPSHMQQGAVLNSASDSSIENVQRPTNQTSYPEEQQGKEHKRTPSRGTRGILQKNKRFVDAYDKDEYSRHGGHDHAGSSGAARRVMDFFRRRGKDRGGDER</sequence>
<evidence type="ECO:0000259" key="8">
    <source>
        <dbReference type="PROSITE" id="PS50011"/>
    </source>
</evidence>
<feature type="binding site" evidence="6">
    <location>
        <position position="103"/>
    </location>
    <ligand>
        <name>ATP</name>
        <dbReference type="ChEBI" id="CHEBI:30616"/>
    </ligand>
</feature>
<dbReference type="InterPro" id="IPR000719">
    <property type="entry name" value="Prot_kinase_dom"/>
</dbReference>
<dbReference type="Proteomes" id="UP000034680">
    <property type="component" value="Unassembled WGS sequence"/>
</dbReference>
<feature type="compositionally biased region" description="Low complexity" evidence="7">
    <location>
        <begin position="510"/>
        <end position="520"/>
    </location>
</feature>
<dbReference type="STRING" id="1214573.A0A0G2FYQ3"/>
<dbReference type="SMART" id="SM00220">
    <property type="entry name" value="S_TKc"/>
    <property type="match status" value="1"/>
</dbReference>
<dbReference type="FunFam" id="3.30.200.20:FF:000003">
    <property type="entry name" value="Non-specific serine/threonine protein kinase"/>
    <property type="match status" value="1"/>
</dbReference>
<dbReference type="PROSITE" id="PS00108">
    <property type="entry name" value="PROTEIN_KINASE_ST"/>
    <property type="match status" value="1"/>
</dbReference>
<feature type="region of interest" description="Disordered" evidence="7">
    <location>
        <begin position="381"/>
        <end position="588"/>
    </location>
</feature>
<evidence type="ECO:0000256" key="1">
    <source>
        <dbReference type="ARBA" id="ARBA00022527"/>
    </source>
</evidence>
<accession>A0A0G2FYQ3</accession>
<dbReference type="PROSITE" id="PS50011">
    <property type="entry name" value="PROTEIN_KINASE_DOM"/>
    <property type="match status" value="1"/>
</dbReference>
<dbReference type="InterPro" id="IPR008271">
    <property type="entry name" value="Ser/Thr_kinase_AS"/>
</dbReference>
<feature type="compositionally biased region" description="Polar residues" evidence="7">
    <location>
        <begin position="677"/>
        <end position="718"/>
    </location>
</feature>
<dbReference type="SUPFAM" id="SSF56112">
    <property type="entry name" value="Protein kinase-like (PK-like)"/>
    <property type="match status" value="1"/>
</dbReference>
<feature type="compositionally biased region" description="Basic and acidic residues" evidence="7">
    <location>
        <begin position="43"/>
        <end position="60"/>
    </location>
</feature>
<keyword evidence="4 9" id="KW-0418">Kinase</keyword>
<keyword evidence="3 6" id="KW-0547">Nucleotide-binding</keyword>
<keyword evidence="5 6" id="KW-0067">ATP-binding</keyword>
<keyword evidence="1" id="KW-0723">Serine/threonine-protein kinase</keyword>
<feature type="region of interest" description="Disordered" evidence="7">
    <location>
        <begin position="609"/>
        <end position="786"/>
    </location>
</feature>
<dbReference type="FunFam" id="1.10.510.10:FF:000571">
    <property type="entry name" value="Maternal embryonic leucine zipper kinase"/>
    <property type="match status" value="1"/>
</dbReference>
<dbReference type="EMBL" id="LCUC01000030">
    <property type="protein sequence ID" value="KKY39211.1"/>
    <property type="molecule type" value="Genomic_DNA"/>
</dbReference>
<feature type="compositionally biased region" description="Basic and acidic residues" evidence="7">
    <location>
        <begin position="769"/>
        <end position="786"/>
    </location>
</feature>
<gene>
    <name evidence="9" type="ORF">UCDDA912_g00769</name>
</gene>
<dbReference type="OrthoDB" id="193931at2759"/>
<evidence type="ECO:0000256" key="7">
    <source>
        <dbReference type="SAM" id="MobiDB-lite"/>
    </source>
</evidence>
<dbReference type="AlphaFoldDB" id="A0A0G2FYQ3"/>
<keyword evidence="10" id="KW-1185">Reference proteome</keyword>
<name>A0A0G2FYQ3_9PEZI</name>
<dbReference type="PROSITE" id="PS00107">
    <property type="entry name" value="PROTEIN_KINASE_ATP"/>
    <property type="match status" value="1"/>
</dbReference>
<evidence type="ECO:0000256" key="5">
    <source>
        <dbReference type="ARBA" id="ARBA00022840"/>
    </source>
</evidence>
<proteinExistence type="predicted"/>
<dbReference type="PANTHER" id="PTHR24346:SF110">
    <property type="entry name" value="NON-SPECIFIC SERINE_THREONINE PROTEIN KINASE"/>
    <property type="match status" value="1"/>
</dbReference>
<dbReference type="PANTHER" id="PTHR24346">
    <property type="entry name" value="MAP/MICROTUBULE AFFINITY-REGULATING KINASE"/>
    <property type="match status" value="1"/>
</dbReference>
<dbReference type="InterPro" id="IPR011009">
    <property type="entry name" value="Kinase-like_dom_sf"/>
</dbReference>
<dbReference type="Gene3D" id="1.10.510.10">
    <property type="entry name" value="Transferase(Phosphotransferase) domain 1"/>
    <property type="match status" value="1"/>
</dbReference>
<dbReference type="Pfam" id="PF00069">
    <property type="entry name" value="Pkinase"/>
    <property type="match status" value="1"/>
</dbReference>
<dbReference type="GO" id="GO:0035556">
    <property type="term" value="P:intracellular signal transduction"/>
    <property type="evidence" value="ECO:0007669"/>
    <property type="project" value="TreeGrafter"/>
</dbReference>
<evidence type="ECO:0000256" key="6">
    <source>
        <dbReference type="PROSITE-ProRule" id="PRU10141"/>
    </source>
</evidence>
<keyword evidence="2" id="KW-0808">Transferase</keyword>
<reference evidence="9 10" key="2">
    <citation type="submission" date="2015-05" db="EMBL/GenBank/DDBJ databases">
        <authorList>
            <person name="Morales-Cruz A."/>
            <person name="Amrine K.C."/>
            <person name="Cantu D."/>
        </authorList>
    </citation>
    <scope>NUCLEOTIDE SEQUENCE [LARGE SCALE GENOMIC DNA]</scope>
    <source>
        <strain evidence="9">DA912</strain>
    </source>
</reference>
<reference evidence="9 10" key="1">
    <citation type="submission" date="2015-05" db="EMBL/GenBank/DDBJ databases">
        <title>Distinctive expansion of gene families associated with plant cell wall degradation and secondary metabolism in the genomes of grapevine trunk pathogens.</title>
        <authorList>
            <person name="Lawrence D.P."/>
            <person name="Travadon R."/>
            <person name="Rolshausen P.E."/>
            <person name="Baumgartner K."/>
        </authorList>
    </citation>
    <scope>NUCLEOTIDE SEQUENCE [LARGE SCALE GENOMIC DNA]</scope>
    <source>
        <strain evidence="9">DA912</strain>
    </source>
</reference>
<comment type="caution">
    <text evidence="9">The sequence shown here is derived from an EMBL/GenBank/DDBJ whole genome shotgun (WGS) entry which is preliminary data.</text>
</comment>
<organism evidence="9 10">
    <name type="scientific">Diaporthe ampelina</name>
    <dbReference type="NCBI Taxonomy" id="1214573"/>
    <lineage>
        <taxon>Eukaryota</taxon>
        <taxon>Fungi</taxon>
        <taxon>Dikarya</taxon>
        <taxon>Ascomycota</taxon>
        <taxon>Pezizomycotina</taxon>
        <taxon>Sordariomycetes</taxon>
        <taxon>Sordariomycetidae</taxon>
        <taxon>Diaporthales</taxon>
        <taxon>Diaporthaceae</taxon>
        <taxon>Diaporthe</taxon>
    </lineage>
</organism>
<evidence type="ECO:0000256" key="4">
    <source>
        <dbReference type="ARBA" id="ARBA00022777"/>
    </source>
</evidence>
<evidence type="ECO:0000313" key="9">
    <source>
        <dbReference type="EMBL" id="KKY39211.1"/>
    </source>
</evidence>
<feature type="compositionally biased region" description="Polar residues" evidence="7">
    <location>
        <begin position="574"/>
        <end position="585"/>
    </location>
</feature>
<dbReference type="GO" id="GO:0005524">
    <property type="term" value="F:ATP binding"/>
    <property type="evidence" value="ECO:0007669"/>
    <property type="project" value="UniProtKB-UniRule"/>
</dbReference>